<dbReference type="Pfam" id="PF12705">
    <property type="entry name" value="PDDEXK_1"/>
    <property type="match status" value="1"/>
</dbReference>
<dbReference type="AlphaFoldDB" id="A0A645CSZ3"/>
<dbReference type="Gene3D" id="3.90.320.10">
    <property type="match status" value="1"/>
</dbReference>
<keyword evidence="2" id="KW-0347">Helicase</keyword>
<dbReference type="GO" id="GO:0003678">
    <property type="term" value="F:DNA helicase activity"/>
    <property type="evidence" value="ECO:0007669"/>
    <property type="project" value="UniProtKB-EC"/>
</dbReference>
<dbReference type="InterPro" id="IPR011335">
    <property type="entry name" value="Restrct_endonuc-II-like"/>
</dbReference>
<dbReference type="InterPro" id="IPR011604">
    <property type="entry name" value="PDDEXK-like_dom_sf"/>
</dbReference>
<gene>
    <name evidence="2" type="primary">addA_28</name>
    <name evidence="2" type="ORF">SDC9_127077</name>
</gene>
<organism evidence="2">
    <name type="scientific">bioreactor metagenome</name>
    <dbReference type="NCBI Taxonomy" id="1076179"/>
    <lineage>
        <taxon>unclassified sequences</taxon>
        <taxon>metagenomes</taxon>
        <taxon>ecological metagenomes</taxon>
    </lineage>
</organism>
<dbReference type="SUPFAM" id="SSF52980">
    <property type="entry name" value="Restriction endonuclease-like"/>
    <property type="match status" value="1"/>
</dbReference>
<sequence length="115" mass="13833">MLASKFIKREQAIYAQIKLKDVYIYEDLYIEENSEIYDDESIMLRGIIDAYFEEDDKLVLVDYKTDFVNDENKEEVIKRYKKQLDLYCNVLKELTGKEVKEKYIYLFGIDEDISI</sequence>
<feature type="domain" description="PD-(D/E)XK endonuclease-like" evidence="1">
    <location>
        <begin position="34"/>
        <end position="100"/>
    </location>
</feature>
<protein>
    <submittedName>
        <fullName evidence="2">ATP-dependent helicase/nuclease subunit A</fullName>
        <ecNumber evidence="2">3.6.4.12</ecNumber>
    </submittedName>
</protein>
<comment type="caution">
    <text evidence="2">The sequence shown here is derived from an EMBL/GenBank/DDBJ whole genome shotgun (WGS) entry which is preliminary data.</text>
</comment>
<keyword evidence="2" id="KW-0378">Hydrolase</keyword>
<keyword evidence="2" id="KW-0067">ATP-binding</keyword>
<dbReference type="InterPro" id="IPR038726">
    <property type="entry name" value="PDDEXK_AddAB-type"/>
</dbReference>
<reference evidence="2" key="1">
    <citation type="submission" date="2019-08" db="EMBL/GenBank/DDBJ databases">
        <authorList>
            <person name="Kucharzyk K."/>
            <person name="Murdoch R.W."/>
            <person name="Higgins S."/>
            <person name="Loffler F."/>
        </authorList>
    </citation>
    <scope>NUCLEOTIDE SEQUENCE</scope>
</reference>
<proteinExistence type="predicted"/>
<keyword evidence="2" id="KW-0547">Nucleotide-binding</keyword>
<dbReference type="EC" id="3.6.4.12" evidence="2"/>
<name>A0A645CSZ3_9ZZZZ</name>
<dbReference type="GO" id="GO:0016787">
    <property type="term" value="F:hydrolase activity"/>
    <property type="evidence" value="ECO:0007669"/>
    <property type="project" value="UniProtKB-KW"/>
</dbReference>
<accession>A0A645CSZ3</accession>
<evidence type="ECO:0000313" key="2">
    <source>
        <dbReference type="EMBL" id="MPM80033.1"/>
    </source>
</evidence>
<dbReference type="EMBL" id="VSSQ01029771">
    <property type="protein sequence ID" value="MPM80033.1"/>
    <property type="molecule type" value="Genomic_DNA"/>
</dbReference>
<evidence type="ECO:0000259" key="1">
    <source>
        <dbReference type="Pfam" id="PF12705"/>
    </source>
</evidence>